<dbReference type="EMBL" id="CAJNOL010000241">
    <property type="protein sequence ID" value="CAF0955818.1"/>
    <property type="molecule type" value="Genomic_DNA"/>
</dbReference>
<dbReference type="InterPro" id="IPR050227">
    <property type="entry name" value="Rab"/>
</dbReference>
<dbReference type="CDD" id="cd00154">
    <property type="entry name" value="Rab"/>
    <property type="match status" value="1"/>
</dbReference>
<dbReference type="GO" id="GO:0003924">
    <property type="term" value="F:GTPase activity"/>
    <property type="evidence" value="ECO:0007669"/>
    <property type="project" value="InterPro"/>
</dbReference>
<dbReference type="PROSITE" id="PS00675">
    <property type="entry name" value="SIGMA54_INTERACT_1"/>
    <property type="match status" value="1"/>
</dbReference>
<dbReference type="EMBL" id="CAJOAX010001259">
    <property type="protein sequence ID" value="CAF3700172.1"/>
    <property type="molecule type" value="Genomic_DNA"/>
</dbReference>
<dbReference type="Pfam" id="PF00071">
    <property type="entry name" value="Ras"/>
    <property type="match status" value="1"/>
</dbReference>
<dbReference type="PROSITE" id="PS51420">
    <property type="entry name" value="RHO"/>
    <property type="match status" value="1"/>
</dbReference>
<evidence type="ECO:0000256" key="4">
    <source>
        <dbReference type="ARBA" id="ARBA00023134"/>
    </source>
</evidence>
<keyword evidence="4" id="KW-0342">GTP-binding</keyword>
<dbReference type="InterPro" id="IPR025662">
    <property type="entry name" value="Sigma_54_int_dom_ATP-bd_1"/>
</dbReference>
<dbReference type="AlphaFoldDB" id="A0A814DDT6"/>
<accession>A0A814DDT6</accession>
<comment type="caution">
    <text evidence="7">The sequence shown here is derived from an EMBL/GenBank/DDBJ whole genome shotgun (WGS) entry which is preliminary data.</text>
</comment>
<evidence type="ECO:0000313" key="9">
    <source>
        <dbReference type="EMBL" id="CAF3700172.1"/>
    </source>
</evidence>
<dbReference type="NCBIfam" id="TIGR00231">
    <property type="entry name" value="small_GTP"/>
    <property type="match status" value="1"/>
</dbReference>
<evidence type="ECO:0000256" key="1">
    <source>
        <dbReference type="ARBA" id="ARBA00022448"/>
    </source>
</evidence>
<dbReference type="PRINTS" id="PR00449">
    <property type="entry name" value="RASTRNSFRMNG"/>
</dbReference>
<evidence type="ECO:0000313" key="6">
    <source>
        <dbReference type="EMBL" id="CAF0918189.1"/>
    </source>
</evidence>
<dbReference type="Proteomes" id="UP000663870">
    <property type="component" value="Unassembled WGS sequence"/>
</dbReference>
<evidence type="ECO:0000256" key="5">
    <source>
        <dbReference type="ARBA" id="ARBA00023288"/>
    </source>
</evidence>
<protein>
    <submittedName>
        <fullName evidence="7">Uncharacterized protein</fullName>
    </submittedName>
</protein>
<dbReference type="PROSITE" id="PS51419">
    <property type="entry name" value="RAB"/>
    <property type="match status" value="1"/>
</dbReference>
<evidence type="ECO:0000313" key="8">
    <source>
        <dbReference type="EMBL" id="CAF0955818.1"/>
    </source>
</evidence>
<dbReference type="InterPro" id="IPR001806">
    <property type="entry name" value="Small_GTPase"/>
</dbReference>
<dbReference type="PROSITE" id="PS51421">
    <property type="entry name" value="RAS"/>
    <property type="match status" value="1"/>
</dbReference>
<dbReference type="SMART" id="SM00175">
    <property type="entry name" value="RAB"/>
    <property type="match status" value="1"/>
</dbReference>
<reference evidence="7" key="1">
    <citation type="submission" date="2021-02" db="EMBL/GenBank/DDBJ databases">
        <authorList>
            <person name="Nowell W R."/>
        </authorList>
    </citation>
    <scope>NUCLEOTIDE SEQUENCE</scope>
</reference>
<keyword evidence="5" id="KW-0449">Lipoprotein</keyword>
<evidence type="ECO:0000256" key="2">
    <source>
        <dbReference type="ARBA" id="ARBA00022741"/>
    </source>
</evidence>
<dbReference type="FunFam" id="3.40.50.300:FF:001129">
    <property type="entry name" value="ras-related protein Rab-44 isoform X2"/>
    <property type="match status" value="1"/>
</dbReference>
<keyword evidence="10" id="KW-1185">Reference proteome</keyword>
<sequence>MTTNLEPVQTFKILIVGESGVGKSSLMARYVHGIFRTQYTATIGVDFQVAIINIGEYRCRLQIWDTAGQERFRSITNSYYRGADGIIIVYDVTDNASFTHVKVRFPDVQNLCDRNVPKILVGNKDDHNREVNKVVLTNDARQYAEQNNLLFFEISVKDNRNITEVFNEIAKLALKRRLNQSENLQNSIAEIRIEHKPINDNSTKNGCCTI</sequence>
<dbReference type="GO" id="GO:0005525">
    <property type="term" value="F:GTP binding"/>
    <property type="evidence" value="ECO:0007669"/>
    <property type="project" value="UniProtKB-KW"/>
</dbReference>
<evidence type="ECO:0000256" key="3">
    <source>
        <dbReference type="ARBA" id="ARBA00022927"/>
    </source>
</evidence>
<dbReference type="InterPro" id="IPR005225">
    <property type="entry name" value="Small_GTP-bd"/>
</dbReference>
<dbReference type="SMART" id="SM00174">
    <property type="entry name" value="RHO"/>
    <property type="match status" value="1"/>
</dbReference>
<evidence type="ECO:0000313" key="10">
    <source>
        <dbReference type="Proteomes" id="UP000663870"/>
    </source>
</evidence>
<dbReference type="SMART" id="SM00173">
    <property type="entry name" value="RAS"/>
    <property type="match status" value="1"/>
</dbReference>
<dbReference type="EMBL" id="CAJNOH010000162">
    <property type="protein sequence ID" value="CAF0918189.1"/>
    <property type="molecule type" value="Genomic_DNA"/>
</dbReference>
<evidence type="ECO:0000313" key="7">
    <source>
        <dbReference type="EMBL" id="CAF0952337.1"/>
    </source>
</evidence>
<name>A0A814DDT6_9BILA</name>
<keyword evidence="1" id="KW-0813">Transport</keyword>
<proteinExistence type="predicted"/>
<dbReference type="PANTHER" id="PTHR47977">
    <property type="entry name" value="RAS-RELATED PROTEIN RAB"/>
    <property type="match status" value="1"/>
</dbReference>
<dbReference type="EMBL" id="CAJNOL010000236">
    <property type="protein sequence ID" value="CAF0952337.1"/>
    <property type="molecule type" value="Genomic_DNA"/>
</dbReference>
<gene>
    <name evidence="7" type="ORF">JXQ802_LOCUS11756</name>
    <name evidence="8" type="ORF">JXQ802_LOCUS11932</name>
    <name evidence="9" type="ORF">OTI717_LOCUS12475</name>
    <name evidence="6" type="ORF">PYM288_LOCUS10383</name>
</gene>
<organism evidence="7 10">
    <name type="scientific">Rotaria sordida</name>
    <dbReference type="NCBI Taxonomy" id="392033"/>
    <lineage>
        <taxon>Eukaryota</taxon>
        <taxon>Metazoa</taxon>
        <taxon>Spiralia</taxon>
        <taxon>Gnathifera</taxon>
        <taxon>Rotifera</taxon>
        <taxon>Eurotatoria</taxon>
        <taxon>Bdelloidea</taxon>
        <taxon>Philodinida</taxon>
        <taxon>Philodinidae</taxon>
        <taxon>Rotaria</taxon>
    </lineage>
</organism>
<dbReference type="InterPro" id="IPR027417">
    <property type="entry name" value="P-loop_NTPase"/>
</dbReference>
<dbReference type="GO" id="GO:0015031">
    <property type="term" value="P:protein transport"/>
    <property type="evidence" value="ECO:0007669"/>
    <property type="project" value="UniProtKB-KW"/>
</dbReference>
<dbReference type="Proteomes" id="UP000663823">
    <property type="component" value="Unassembled WGS sequence"/>
</dbReference>
<dbReference type="SMART" id="SM00176">
    <property type="entry name" value="RAN"/>
    <property type="match status" value="1"/>
</dbReference>
<keyword evidence="2" id="KW-0547">Nucleotide-binding</keyword>
<dbReference type="Gene3D" id="3.40.50.300">
    <property type="entry name" value="P-loop containing nucleotide triphosphate hydrolases"/>
    <property type="match status" value="1"/>
</dbReference>
<dbReference type="Proteomes" id="UP000663854">
    <property type="component" value="Unassembled WGS sequence"/>
</dbReference>
<dbReference type="SUPFAM" id="SSF52540">
    <property type="entry name" value="P-loop containing nucleoside triphosphate hydrolases"/>
    <property type="match status" value="1"/>
</dbReference>
<keyword evidence="3" id="KW-0653">Protein transport</keyword>